<sequence length="334" mass="36051">MIGYYVHHHGAGHLSRARAIADHLGGEVTGISTAARPPQWPGDWLQLADDAPVGAVGDDPTARGALHWVPLRHAGLRSRMATLAQWLDAARPRAVVVDVSVEVALSCRLHGVPVAIVLQPGDRTDPAHDLAYQVADRLVAPWPPGLHPWRSSVDADDPRLRHVGAISRHDGRDPAVVPHDRTARHVVVLNGAGGDPLLDADDLALARRATPAWRWTVLGGPGGRWQDDPWPIVCSANVVVTHGGQNAVAEVAAARRPAVVVARDRPHDEQHHLVHALQADDRWPVLALEQPPGPEGWADLLERQAACDGRAWHTFNDSLGAGRVAELAREEAWT</sequence>
<dbReference type="SUPFAM" id="SSF53756">
    <property type="entry name" value="UDP-Glycosyltransferase/glycogen phosphorylase"/>
    <property type="match status" value="1"/>
</dbReference>
<dbReference type="Gene3D" id="3.40.50.2000">
    <property type="entry name" value="Glycogen Phosphorylase B"/>
    <property type="match status" value="1"/>
</dbReference>
<proteinExistence type="predicted"/>
<name>A0ABN2W6U2_9ACTN</name>
<protein>
    <recommendedName>
        <fullName evidence="1">Glycosyl transferase family 28 C-terminal domain-containing protein</fullName>
    </recommendedName>
</protein>
<evidence type="ECO:0000313" key="3">
    <source>
        <dbReference type="Proteomes" id="UP001501480"/>
    </source>
</evidence>
<reference evidence="2 3" key="1">
    <citation type="journal article" date="2019" name="Int. J. Syst. Evol. Microbiol.">
        <title>The Global Catalogue of Microorganisms (GCM) 10K type strain sequencing project: providing services to taxonomists for standard genome sequencing and annotation.</title>
        <authorList>
            <consortium name="The Broad Institute Genomics Platform"/>
            <consortium name="The Broad Institute Genome Sequencing Center for Infectious Disease"/>
            <person name="Wu L."/>
            <person name="Ma J."/>
        </authorList>
    </citation>
    <scope>NUCLEOTIDE SEQUENCE [LARGE SCALE GENOMIC DNA]</scope>
    <source>
        <strain evidence="2 3">JCM 15749</strain>
    </source>
</reference>
<dbReference type="RefSeq" id="WP_344330072.1">
    <property type="nucleotide sequence ID" value="NZ_BAAAPY010000015.1"/>
</dbReference>
<feature type="domain" description="Glycosyl transferase family 28 C-terminal" evidence="1">
    <location>
        <begin position="233"/>
        <end position="279"/>
    </location>
</feature>
<evidence type="ECO:0000259" key="1">
    <source>
        <dbReference type="Pfam" id="PF04101"/>
    </source>
</evidence>
<dbReference type="Pfam" id="PF04101">
    <property type="entry name" value="Glyco_tran_28_C"/>
    <property type="match status" value="1"/>
</dbReference>
<accession>A0ABN2W6U2</accession>
<comment type="caution">
    <text evidence="2">The sequence shown here is derived from an EMBL/GenBank/DDBJ whole genome shotgun (WGS) entry which is preliminary data.</text>
</comment>
<dbReference type="Proteomes" id="UP001501480">
    <property type="component" value="Unassembled WGS sequence"/>
</dbReference>
<dbReference type="InterPro" id="IPR007235">
    <property type="entry name" value="Glyco_trans_28_C"/>
</dbReference>
<keyword evidence="3" id="KW-1185">Reference proteome</keyword>
<evidence type="ECO:0000313" key="2">
    <source>
        <dbReference type="EMBL" id="GAA2085262.1"/>
    </source>
</evidence>
<gene>
    <name evidence="2" type="ORF">GCM10009821_28500</name>
</gene>
<organism evidence="2 3">
    <name type="scientific">Aeromicrobium halocynthiae</name>
    <dbReference type="NCBI Taxonomy" id="560557"/>
    <lineage>
        <taxon>Bacteria</taxon>
        <taxon>Bacillati</taxon>
        <taxon>Actinomycetota</taxon>
        <taxon>Actinomycetes</taxon>
        <taxon>Propionibacteriales</taxon>
        <taxon>Nocardioidaceae</taxon>
        <taxon>Aeromicrobium</taxon>
    </lineage>
</organism>
<dbReference type="EMBL" id="BAAAPY010000015">
    <property type="protein sequence ID" value="GAA2085262.1"/>
    <property type="molecule type" value="Genomic_DNA"/>
</dbReference>